<name>A0ABT9MKJ1_9ACTN</name>
<feature type="domain" description="HTH arsR-type" evidence="5">
    <location>
        <begin position="1"/>
        <end position="89"/>
    </location>
</feature>
<dbReference type="EMBL" id="JAUSRA010000001">
    <property type="protein sequence ID" value="MDP9791927.1"/>
    <property type="molecule type" value="Genomic_DNA"/>
</dbReference>
<keyword evidence="7" id="KW-1185">Reference proteome</keyword>
<keyword evidence="1" id="KW-0805">Transcription regulation</keyword>
<dbReference type="Pfam" id="PF12840">
    <property type="entry name" value="HTH_20"/>
    <property type="match status" value="1"/>
</dbReference>
<proteinExistence type="predicted"/>
<evidence type="ECO:0000256" key="4">
    <source>
        <dbReference type="SAM" id="MobiDB-lite"/>
    </source>
</evidence>
<comment type="caution">
    <text evidence="6">The sequence shown here is derived from an EMBL/GenBank/DDBJ whole genome shotgun (WGS) entry which is preliminary data.</text>
</comment>
<reference evidence="6 7" key="1">
    <citation type="submission" date="2023-07" db="EMBL/GenBank/DDBJ databases">
        <title>Sequencing the genomes of 1000 actinobacteria strains.</title>
        <authorList>
            <person name="Klenk H.-P."/>
        </authorList>
    </citation>
    <scope>NUCLEOTIDE SEQUENCE [LARGE SCALE GENOMIC DNA]</scope>
    <source>
        <strain evidence="6 7">DSM 44710</strain>
    </source>
</reference>
<dbReference type="PANTHER" id="PTHR33154">
    <property type="entry name" value="TRANSCRIPTIONAL REGULATOR, ARSR FAMILY"/>
    <property type="match status" value="1"/>
</dbReference>
<dbReference type="NCBIfam" id="NF033788">
    <property type="entry name" value="HTH_metalloreg"/>
    <property type="match status" value="1"/>
</dbReference>
<evidence type="ECO:0000256" key="2">
    <source>
        <dbReference type="ARBA" id="ARBA00023125"/>
    </source>
</evidence>
<evidence type="ECO:0000259" key="5">
    <source>
        <dbReference type="PROSITE" id="PS50987"/>
    </source>
</evidence>
<evidence type="ECO:0000256" key="3">
    <source>
        <dbReference type="ARBA" id="ARBA00023163"/>
    </source>
</evidence>
<dbReference type="PRINTS" id="PR00778">
    <property type="entry name" value="HTHARSR"/>
</dbReference>
<protein>
    <submittedName>
        <fullName evidence="6">DNA-binding transcriptional ArsR family regulator</fullName>
    </submittedName>
</protein>
<dbReference type="InterPro" id="IPR011991">
    <property type="entry name" value="ArsR-like_HTH"/>
</dbReference>
<feature type="compositionally biased region" description="Gly residues" evidence="4">
    <location>
        <begin position="112"/>
        <end position="128"/>
    </location>
</feature>
<keyword evidence="3" id="KW-0804">Transcription</keyword>
<evidence type="ECO:0000256" key="1">
    <source>
        <dbReference type="ARBA" id="ARBA00023015"/>
    </source>
</evidence>
<dbReference type="PANTHER" id="PTHR33154:SF33">
    <property type="entry name" value="TRANSCRIPTIONAL REPRESSOR SDPR"/>
    <property type="match status" value="1"/>
</dbReference>
<accession>A0ABT9MKJ1</accession>
<dbReference type="InterPro" id="IPR051081">
    <property type="entry name" value="HTH_MetalResp_TranReg"/>
</dbReference>
<feature type="region of interest" description="Disordered" evidence="4">
    <location>
        <begin position="105"/>
        <end position="128"/>
    </location>
</feature>
<dbReference type="CDD" id="cd00090">
    <property type="entry name" value="HTH_ARSR"/>
    <property type="match status" value="1"/>
</dbReference>
<dbReference type="SMART" id="SM00418">
    <property type="entry name" value="HTH_ARSR"/>
    <property type="match status" value="1"/>
</dbReference>
<keyword evidence="2 6" id="KW-0238">DNA-binding</keyword>
<dbReference type="GO" id="GO:0003677">
    <property type="term" value="F:DNA binding"/>
    <property type="evidence" value="ECO:0007669"/>
    <property type="project" value="UniProtKB-KW"/>
</dbReference>
<gene>
    <name evidence="6" type="ORF">J2S43_000439</name>
</gene>
<evidence type="ECO:0000313" key="7">
    <source>
        <dbReference type="Proteomes" id="UP001240984"/>
    </source>
</evidence>
<dbReference type="InterPro" id="IPR036390">
    <property type="entry name" value="WH_DNA-bd_sf"/>
</dbReference>
<dbReference type="InterPro" id="IPR036388">
    <property type="entry name" value="WH-like_DNA-bd_sf"/>
</dbReference>
<dbReference type="SUPFAM" id="SSF46785">
    <property type="entry name" value="Winged helix' DNA-binding domain"/>
    <property type="match status" value="1"/>
</dbReference>
<dbReference type="Gene3D" id="1.10.10.10">
    <property type="entry name" value="Winged helix-like DNA-binding domain superfamily/Winged helix DNA-binding domain"/>
    <property type="match status" value="1"/>
</dbReference>
<dbReference type="PROSITE" id="PS50987">
    <property type="entry name" value="HTH_ARSR_2"/>
    <property type="match status" value="1"/>
</dbReference>
<evidence type="ECO:0000313" key="6">
    <source>
        <dbReference type="EMBL" id="MDP9791927.1"/>
    </source>
</evidence>
<dbReference type="Proteomes" id="UP001240984">
    <property type="component" value="Unassembled WGS sequence"/>
</dbReference>
<organism evidence="6 7">
    <name type="scientific">Catenuloplanes nepalensis</name>
    <dbReference type="NCBI Taxonomy" id="587533"/>
    <lineage>
        <taxon>Bacteria</taxon>
        <taxon>Bacillati</taxon>
        <taxon>Actinomycetota</taxon>
        <taxon>Actinomycetes</taxon>
        <taxon>Micromonosporales</taxon>
        <taxon>Micromonosporaceae</taxon>
        <taxon>Catenuloplanes</taxon>
    </lineage>
</organism>
<dbReference type="RefSeq" id="WP_306826852.1">
    <property type="nucleotide sequence ID" value="NZ_JAUSRA010000001.1"/>
</dbReference>
<sequence length="128" mass="13998">MHAFDILGDPVRRRILELLADGERAAGEIGAVVQAEFGISQPAVSQHLKVLREHGFARVRSEGTRRLYAVEPAPLREVDAWLEHFRGFWAQRLDALGTELARGRRARRIESGGEGSEGSEGPEGGVSA</sequence>
<dbReference type="InterPro" id="IPR001845">
    <property type="entry name" value="HTH_ArsR_DNA-bd_dom"/>
</dbReference>